<protein>
    <submittedName>
        <fullName evidence="1">Uncharacterized protein</fullName>
    </submittedName>
</protein>
<comment type="caution">
    <text evidence="1">The sequence shown here is derived from an EMBL/GenBank/DDBJ whole genome shotgun (WGS) entry which is preliminary data.</text>
</comment>
<reference evidence="1 2" key="1">
    <citation type="submission" date="2013-11" db="EMBL/GenBank/DDBJ databases">
        <title>The Genome Sequence of Phytophthora parasitica P1976.</title>
        <authorList>
            <consortium name="The Broad Institute Genomics Platform"/>
            <person name="Russ C."/>
            <person name="Tyler B."/>
            <person name="Panabieres F."/>
            <person name="Shan W."/>
            <person name="Tripathy S."/>
            <person name="Grunwald N."/>
            <person name="Machado M."/>
            <person name="Johnson C.S."/>
            <person name="Walker B."/>
            <person name="Young S."/>
            <person name="Zeng Q."/>
            <person name="Gargeya S."/>
            <person name="Fitzgerald M."/>
            <person name="Haas B."/>
            <person name="Abouelleil A."/>
            <person name="Allen A.W."/>
            <person name="Alvarado L."/>
            <person name="Arachchi H.M."/>
            <person name="Berlin A.M."/>
            <person name="Chapman S.B."/>
            <person name="Gainer-Dewar J."/>
            <person name="Goldberg J."/>
            <person name="Griggs A."/>
            <person name="Gujja S."/>
            <person name="Hansen M."/>
            <person name="Howarth C."/>
            <person name="Imamovic A."/>
            <person name="Ireland A."/>
            <person name="Larimer J."/>
            <person name="McCowan C."/>
            <person name="Murphy C."/>
            <person name="Pearson M."/>
            <person name="Poon T.W."/>
            <person name="Priest M."/>
            <person name="Roberts A."/>
            <person name="Saif S."/>
            <person name="Shea T."/>
            <person name="Sisk P."/>
            <person name="Sykes S."/>
            <person name="Wortman J."/>
            <person name="Nusbaum C."/>
            <person name="Birren B."/>
        </authorList>
    </citation>
    <scope>NUCLEOTIDE SEQUENCE [LARGE SCALE GENOMIC DNA]</scope>
    <source>
        <strain evidence="1 2">P1976</strain>
    </source>
</reference>
<accession>A0A080ZFF3</accession>
<evidence type="ECO:0000313" key="2">
    <source>
        <dbReference type="Proteomes" id="UP000028582"/>
    </source>
</evidence>
<evidence type="ECO:0000313" key="1">
    <source>
        <dbReference type="EMBL" id="ETO65364.1"/>
    </source>
</evidence>
<dbReference type="EMBL" id="ANJA01003195">
    <property type="protein sequence ID" value="ETO65364.1"/>
    <property type="molecule type" value="Genomic_DNA"/>
</dbReference>
<proteinExistence type="predicted"/>
<name>A0A080ZFF3_PHYNI</name>
<gene>
    <name evidence="1" type="ORF">F444_17311</name>
</gene>
<dbReference type="Proteomes" id="UP000028582">
    <property type="component" value="Unassembled WGS sequence"/>
</dbReference>
<sequence>MTNMFIQSIEFSQQFNAPEAIAAANNKVDEAG</sequence>
<organism evidence="1 2">
    <name type="scientific">Phytophthora nicotianae P1976</name>
    <dbReference type="NCBI Taxonomy" id="1317066"/>
    <lineage>
        <taxon>Eukaryota</taxon>
        <taxon>Sar</taxon>
        <taxon>Stramenopiles</taxon>
        <taxon>Oomycota</taxon>
        <taxon>Peronosporomycetes</taxon>
        <taxon>Peronosporales</taxon>
        <taxon>Peronosporaceae</taxon>
        <taxon>Phytophthora</taxon>
    </lineage>
</organism>
<dbReference type="AlphaFoldDB" id="A0A080ZFF3"/>